<dbReference type="EMBL" id="MN739028">
    <property type="protein sequence ID" value="QHT35944.1"/>
    <property type="molecule type" value="Genomic_DNA"/>
</dbReference>
<feature type="region of interest" description="Disordered" evidence="1">
    <location>
        <begin position="1"/>
        <end position="66"/>
    </location>
</feature>
<feature type="region of interest" description="Disordered" evidence="1">
    <location>
        <begin position="83"/>
        <end position="112"/>
    </location>
</feature>
<evidence type="ECO:0000313" key="2">
    <source>
        <dbReference type="EMBL" id="QHT35944.1"/>
    </source>
</evidence>
<dbReference type="AlphaFoldDB" id="A0A6C0F3Y9"/>
<sequence>MPKKTAAQKRKIRRMMNWSRRKEDQESPHFRTKNRGTRKKFNLGYQSDESSPRSSSSKDDLQVSSSTGSSVASILETIFPFSKSQTQIKKSSLANVSSGRHSRSSKSSSTNSIWRTVSSVLGLDEK</sequence>
<reference evidence="2" key="1">
    <citation type="journal article" date="2020" name="Nature">
        <title>Giant virus diversity and host interactions through global metagenomics.</title>
        <authorList>
            <person name="Schulz F."/>
            <person name="Roux S."/>
            <person name="Paez-Espino D."/>
            <person name="Jungbluth S."/>
            <person name="Walsh D.A."/>
            <person name="Denef V.J."/>
            <person name="McMahon K.D."/>
            <person name="Konstantinidis K.T."/>
            <person name="Eloe-Fadrosh E.A."/>
            <person name="Kyrpides N.C."/>
            <person name="Woyke T."/>
        </authorList>
    </citation>
    <scope>NUCLEOTIDE SEQUENCE</scope>
    <source>
        <strain evidence="2">GVMAG-M-3300009182-46</strain>
    </source>
</reference>
<proteinExistence type="predicted"/>
<organism evidence="2">
    <name type="scientific">viral metagenome</name>
    <dbReference type="NCBI Taxonomy" id="1070528"/>
    <lineage>
        <taxon>unclassified sequences</taxon>
        <taxon>metagenomes</taxon>
        <taxon>organismal metagenomes</taxon>
    </lineage>
</organism>
<accession>A0A6C0F3Y9</accession>
<feature type="compositionally biased region" description="Basic and acidic residues" evidence="1">
    <location>
        <begin position="20"/>
        <end position="29"/>
    </location>
</feature>
<feature type="compositionally biased region" description="Basic residues" evidence="1">
    <location>
        <begin position="1"/>
        <end position="14"/>
    </location>
</feature>
<feature type="compositionally biased region" description="Polar residues" evidence="1">
    <location>
        <begin position="83"/>
        <end position="96"/>
    </location>
</feature>
<protein>
    <submittedName>
        <fullName evidence="2">Uncharacterized protein</fullName>
    </submittedName>
</protein>
<name>A0A6C0F3Y9_9ZZZZ</name>
<evidence type="ECO:0000256" key="1">
    <source>
        <dbReference type="SAM" id="MobiDB-lite"/>
    </source>
</evidence>
<feature type="compositionally biased region" description="Basic residues" evidence="1">
    <location>
        <begin position="30"/>
        <end position="41"/>
    </location>
</feature>